<dbReference type="Proteomes" id="UP000010367">
    <property type="component" value="Chromosome"/>
</dbReference>
<evidence type="ECO:0000313" key="2">
    <source>
        <dbReference type="Proteomes" id="UP000010367"/>
    </source>
</evidence>
<dbReference type="OrthoDB" id="9796786at2"/>
<dbReference type="EMBL" id="CP003607">
    <property type="protein sequence ID" value="AFY84900.1"/>
    <property type="molecule type" value="Genomic_DNA"/>
</dbReference>
<reference evidence="1 2" key="1">
    <citation type="submission" date="2012-06" db="EMBL/GenBank/DDBJ databases">
        <title>Finished chromosome of genome of Oscillatoria acuminata PCC 6304.</title>
        <authorList>
            <consortium name="US DOE Joint Genome Institute"/>
            <person name="Gugger M."/>
            <person name="Coursin T."/>
            <person name="Rippka R."/>
            <person name="Tandeau De Marsac N."/>
            <person name="Huntemann M."/>
            <person name="Wei C.-L."/>
            <person name="Han J."/>
            <person name="Detter J.C."/>
            <person name="Han C."/>
            <person name="Tapia R."/>
            <person name="Davenport K."/>
            <person name="Daligault H."/>
            <person name="Erkkila T."/>
            <person name="Gu W."/>
            <person name="Munk A.C.C."/>
            <person name="Teshima H."/>
            <person name="Xu Y."/>
            <person name="Chain P."/>
            <person name="Chen A."/>
            <person name="Krypides N."/>
            <person name="Mavromatis K."/>
            <person name="Markowitz V."/>
            <person name="Szeto E."/>
            <person name="Ivanova N."/>
            <person name="Mikhailova N."/>
            <person name="Ovchinnikova G."/>
            <person name="Pagani I."/>
            <person name="Pati A."/>
            <person name="Goodwin L."/>
            <person name="Peters L."/>
            <person name="Pitluck S."/>
            <person name="Woyke T."/>
            <person name="Kerfeld C."/>
        </authorList>
    </citation>
    <scope>NUCLEOTIDE SEQUENCE [LARGE SCALE GENOMIC DNA]</scope>
    <source>
        <strain evidence="1 2">PCC 6304</strain>
    </source>
</reference>
<dbReference type="eggNOG" id="COG5499">
    <property type="taxonomic scope" value="Bacteria"/>
</dbReference>
<dbReference type="PATRIC" id="fig|56110.3.peg.6635"/>
<proteinExistence type="predicted"/>
<sequence length="105" mass="12085">MNLKPIKTEADYRQALAEVERLFDAPVNTTDGDRLEVLTTLIEVYEEQHHPIELPSPYEAILYHLESRQPSVLSFIDGLKRRGVSEQVIQEALNELVIENEELII</sequence>
<keyword evidence="2" id="KW-1185">Reference proteome</keyword>
<dbReference type="RefSeq" id="WP_015151511.1">
    <property type="nucleotide sequence ID" value="NC_019693.1"/>
</dbReference>
<gene>
    <name evidence="1" type="ORF">Oscil6304_5413</name>
</gene>
<dbReference type="STRING" id="56110.Oscil6304_5413"/>
<accession>K9TQS4</accession>
<dbReference type="InParanoid" id="K9TQS4"/>
<dbReference type="KEGG" id="oac:Oscil6304_5413"/>
<organism evidence="1 2">
    <name type="scientific">Oscillatoria acuminata PCC 6304</name>
    <dbReference type="NCBI Taxonomy" id="56110"/>
    <lineage>
        <taxon>Bacteria</taxon>
        <taxon>Bacillati</taxon>
        <taxon>Cyanobacteriota</taxon>
        <taxon>Cyanophyceae</taxon>
        <taxon>Oscillatoriophycideae</taxon>
        <taxon>Oscillatoriales</taxon>
        <taxon>Oscillatoriaceae</taxon>
        <taxon>Oscillatoria</taxon>
    </lineage>
</organism>
<dbReference type="AlphaFoldDB" id="K9TQS4"/>
<dbReference type="HOGENOM" id="CLU_125852_2_0_3"/>
<name>K9TQS4_9CYAN</name>
<evidence type="ECO:0000313" key="1">
    <source>
        <dbReference type="EMBL" id="AFY84900.1"/>
    </source>
</evidence>
<protein>
    <submittedName>
        <fullName evidence="1">Uncharacterized protein</fullName>
    </submittedName>
</protein>